<evidence type="ECO:0000256" key="1">
    <source>
        <dbReference type="ARBA" id="ARBA00023157"/>
    </source>
</evidence>
<evidence type="ECO:0000313" key="3">
    <source>
        <dbReference type="EMBL" id="GFN09729.1"/>
    </source>
</evidence>
<dbReference type="InterPro" id="IPR033116">
    <property type="entry name" value="TRYPSIN_SER"/>
</dbReference>
<dbReference type="EMBL" id="BLWD01000003">
    <property type="protein sequence ID" value="GFN09729.1"/>
    <property type="molecule type" value="Genomic_DNA"/>
</dbReference>
<dbReference type="InterPro" id="IPR043504">
    <property type="entry name" value="Peptidase_S1_PA_chymotrypsin"/>
</dbReference>
<dbReference type="Proteomes" id="UP000498740">
    <property type="component" value="Unassembled WGS sequence"/>
</dbReference>
<dbReference type="GO" id="GO:0004252">
    <property type="term" value="F:serine-type endopeptidase activity"/>
    <property type="evidence" value="ECO:0007669"/>
    <property type="project" value="InterPro"/>
</dbReference>
<dbReference type="AlphaFoldDB" id="A0A7J0D5I6"/>
<keyword evidence="1" id="KW-1015">Disulfide bond</keyword>
<dbReference type="PROSITE" id="PS50240">
    <property type="entry name" value="TRYPSIN_DOM"/>
    <property type="match status" value="1"/>
</dbReference>
<dbReference type="PANTHER" id="PTHR24276">
    <property type="entry name" value="POLYSERASE-RELATED"/>
    <property type="match status" value="1"/>
</dbReference>
<dbReference type="InterPro" id="IPR001254">
    <property type="entry name" value="Trypsin_dom"/>
</dbReference>
<dbReference type="InterPro" id="IPR009003">
    <property type="entry name" value="Peptidase_S1_PA"/>
</dbReference>
<protein>
    <recommendedName>
        <fullName evidence="2">Peptidase S1 domain-containing protein</fullName>
    </recommendedName>
</protein>
<evidence type="ECO:0000259" key="2">
    <source>
        <dbReference type="PROSITE" id="PS50240"/>
    </source>
</evidence>
<gene>
    <name evidence="3" type="ORF">Smic_82850</name>
</gene>
<feature type="domain" description="Peptidase S1" evidence="2">
    <location>
        <begin position="1"/>
        <end position="83"/>
    </location>
</feature>
<reference evidence="3 4" key="1">
    <citation type="submission" date="2020-05" db="EMBL/GenBank/DDBJ databases">
        <title>Whole genome shotgun sequence of Streptomyces microflavus NBRC 13062.</title>
        <authorList>
            <person name="Komaki H."/>
            <person name="Tamura T."/>
        </authorList>
    </citation>
    <scope>NUCLEOTIDE SEQUENCE [LARGE SCALE GENOMIC DNA]</scope>
    <source>
        <strain evidence="3 4">NBRC 13062</strain>
    </source>
</reference>
<name>A0A7J0D5I6_STRMI</name>
<organism evidence="3 4">
    <name type="scientific">Streptomyces microflavus</name>
    <name type="common">Streptomyces lipmanii</name>
    <dbReference type="NCBI Taxonomy" id="1919"/>
    <lineage>
        <taxon>Bacteria</taxon>
        <taxon>Bacillati</taxon>
        <taxon>Actinomycetota</taxon>
        <taxon>Actinomycetes</taxon>
        <taxon>Kitasatosporales</taxon>
        <taxon>Streptomycetaceae</taxon>
        <taxon>Streptomyces</taxon>
    </lineage>
</organism>
<dbReference type="PANTHER" id="PTHR24276:SF98">
    <property type="entry name" value="FI18310P1-RELATED"/>
    <property type="match status" value="1"/>
</dbReference>
<dbReference type="InterPro" id="IPR050430">
    <property type="entry name" value="Peptidase_S1"/>
</dbReference>
<dbReference type="Pfam" id="PF00089">
    <property type="entry name" value="Trypsin"/>
    <property type="match status" value="1"/>
</dbReference>
<sequence>MTVMPVATCALRYRASTVGLLGNICTYTGYDGASACLGDSGGPLVQNGREIGIVSFSASNCSPRYPSVYTNVGFYRPWMNART</sequence>
<dbReference type="Gene3D" id="2.40.10.10">
    <property type="entry name" value="Trypsin-like serine proteases"/>
    <property type="match status" value="1"/>
</dbReference>
<comment type="caution">
    <text evidence="3">The sequence shown here is derived from an EMBL/GenBank/DDBJ whole genome shotgun (WGS) entry which is preliminary data.</text>
</comment>
<dbReference type="GO" id="GO:0006508">
    <property type="term" value="P:proteolysis"/>
    <property type="evidence" value="ECO:0007669"/>
    <property type="project" value="InterPro"/>
</dbReference>
<evidence type="ECO:0000313" key="4">
    <source>
        <dbReference type="Proteomes" id="UP000498740"/>
    </source>
</evidence>
<dbReference type="PROSITE" id="PS00135">
    <property type="entry name" value="TRYPSIN_SER"/>
    <property type="match status" value="1"/>
</dbReference>
<dbReference type="SUPFAM" id="SSF50494">
    <property type="entry name" value="Trypsin-like serine proteases"/>
    <property type="match status" value="1"/>
</dbReference>
<accession>A0A7J0D5I6</accession>
<proteinExistence type="predicted"/>